<proteinExistence type="predicted"/>
<sequence>MGVVEVIYMMTILMVVTAFLFFCYVEFIKPTVLQIQLLGIHLTIVGGFLLLYEAQTIGMVSMLLGLAIGIYGSIKNSNVINQTDKSHKEISK</sequence>
<gene>
    <name evidence="2" type="ORF">ACFPM4_05355</name>
</gene>
<accession>A0ABW0LI02</accession>
<evidence type="ECO:0000313" key="3">
    <source>
        <dbReference type="Proteomes" id="UP001596147"/>
    </source>
</evidence>
<keyword evidence="1" id="KW-1133">Transmembrane helix</keyword>
<protein>
    <submittedName>
        <fullName evidence="2">Uncharacterized protein</fullName>
    </submittedName>
</protein>
<keyword evidence="1" id="KW-0472">Membrane</keyword>
<dbReference type="EMBL" id="JBHSMC010000003">
    <property type="protein sequence ID" value="MFC5464183.1"/>
    <property type="molecule type" value="Genomic_DNA"/>
</dbReference>
<evidence type="ECO:0000256" key="1">
    <source>
        <dbReference type="SAM" id="Phobius"/>
    </source>
</evidence>
<keyword evidence="1" id="KW-0812">Transmembrane</keyword>
<comment type="caution">
    <text evidence="2">The sequence shown here is derived from an EMBL/GenBank/DDBJ whole genome shotgun (WGS) entry which is preliminary data.</text>
</comment>
<feature type="transmembrane region" description="Helical" evidence="1">
    <location>
        <begin position="6"/>
        <end position="25"/>
    </location>
</feature>
<feature type="transmembrane region" description="Helical" evidence="1">
    <location>
        <begin position="57"/>
        <end position="74"/>
    </location>
</feature>
<organism evidence="2 3">
    <name type="scientific">Lederbergia graminis</name>
    <dbReference type="NCBI Taxonomy" id="735518"/>
    <lineage>
        <taxon>Bacteria</taxon>
        <taxon>Bacillati</taxon>
        <taxon>Bacillota</taxon>
        <taxon>Bacilli</taxon>
        <taxon>Bacillales</taxon>
        <taxon>Bacillaceae</taxon>
        <taxon>Lederbergia</taxon>
    </lineage>
</organism>
<name>A0ABW0LI02_9BACI</name>
<evidence type="ECO:0000313" key="2">
    <source>
        <dbReference type="EMBL" id="MFC5464183.1"/>
    </source>
</evidence>
<feature type="transmembrane region" description="Helical" evidence="1">
    <location>
        <begin position="32"/>
        <end position="51"/>
    </location>
</feature>
<reference evidence="3" key="1">
    <citation type="journal article" date="2019" name="Int. J. Syst. Evol. Microbiol.">
        <title>The Global Catalogue of Microorganisms (GCM) 10K type strain sequencing project: providing services to taxonomists for standard genome sequencing and annotation.</title>
        <authorList>
            <consortium name="The Broad Institute Genomics Platform"/>
            <consortium name="The Broad Institute Genome Sequencing Center for Infectious Disease"/>
            <person name="Wu L."/>
            <person name="Ma J."/>
        </authorList>
    </citation>
    <scope>NUCLEOTIDE SEQUENCE [LARGE SCALE GENOMIC DNA]</scope>
    <source>
        <strain evidence="3">CGMCC 1.12237</strain>
    </source>
</reference>
<keyword evidence="3" id="KW-1185">Reference proteome</keyword>
<dbReference type="Proteomes" id="UP001596147">
    <property type="component" value="Unassembled WGS sequence"/>
</dbReference>